<keyword evidence="3" id="KW-1185">Reference proteome</keyword>
<accession>A0ABT7ZU68</accession>
<evidence type="ECO:0000313" key="3">
    <source>
        <dbReference type="Proteomes" id="UP001231197"/>
    </source>
</evidence>
<dbReference type="CDD" id="cd09083">
    <property type="entry name" value="EEP-1"/>
    <property type="match status" value="1"/>
</dbReference>
<protein>
    <submittedName>
        <fullName evidence="2">Endonuclease/exonuclease/phosphatase family protein</fullName>
    </submittedName>
</protein>
<feature type="domain" description="Endonuclease/exonuclease/phosphatase" evidence="1">
    <location>
        <begin position="39"/>
        <end position="281"/>
    </location>
</feature>
<dbReference type="InterPro" id="IPR050410">
    <property type="entry name" value="CCR4/nocturin_mRNA_transcr"/>
</dbReference>
<organism evidence="2 3">
    <name type="scientific">Winogradskyella bathintestinalis</name>
    <dbReference type="NCBI Taxonomy" id="3035208"/>
    <lineage>
        <taxon>Bacteria</taxon>
        <taxon>Pseudomonadati</taxon>
        <taxon>Bacteroidota</taxon>
        <taxon>Flavobacteriia</taxon>
        <taxon>Flavobacteriales</taxon>
        <taxon>Flavobacteriaceae</taxon>
        <taxon>Winogradskyella</taxon>
    </lineage>
</organism>
<keyword evidence="2" id="KW-0540">Nuclease</keyword>
<dbReference type="Pfam" id="PF03372">
    <property type="entry name" value="Exo_endo_phos"/>
    <property type="match status" value="1"/>
</dbReference>
<dbReference type="GO" id="GO:0004519">
    <property type="term" value="F:endonuclease activity"/>
    <property type="evidence" value="ECO:0007669"/>
    <property type="project" value="UniProtKB-KW"/>
</dbReference>
<keyword evidence="2" id="KW-0255">Endonuclease</keyword>
<dbReference type="Proteomes" id="UP001231197">
    <property type="component" value="Unassembled WGS sequence"/>
</dbReference>
<sequence length="290" mass="33368">MKRTIKLVHLYVICLMFLGCKSVNENSLTKSSDVTLKLMSYNIRLDIASDGENAWPNRRNFLSSQILFLDPDIFGVQEARPNQIQDLNKALPNYQFIGIGRDNNGEGEHAAIYYNSRHMGVEREDTFWLSNTPNEVSKDWDAAYPRVCTYGLFTSLRNQRKFWVFNTHLDHVGTVSRQKSIQLILKKIKLVNTENYPVMLMGDFNVEPQSEVVAEISNTMTDSKDIAQIEFGPDGTFNGFKYNEPNARRIDYIFVSKLPNVEVHKYGVLSSAINFKFPSDHFPVFIEIEF</sequence>
<evidence type="ECO:0000313" key="2">
    <source>
        <dbReference type="EMBL" id="MDN3492546.1"/>
    </source>
</evidence>
<name>A0ABT7ZU68_9FLAO</name>
<evidence type="ECO:0000259" key="1">
    <source>
        <dbReference type="Pfam" id="PF03372"/>
    </source>
</evidence>
<dbReference type="RefSeq" id="WP_290206238.1">
    <property type="nucleotide sequence ID" value="NZ_JASDDK010000002.1"/>
</dbReference>
<dbReference type="PROSITE" id="PS51257">
    <property type="entry name" value="PROKAR_LIPOPROTEIN"/>
    <property type="match status" value="1"/>
</dbReference>
<proteinExistence type="predicted"/>
<dbReference type="Gene3D" id="3.60.10.10">
    <property type="entry name" value="Endonuclease/exonuclease/phosphatase"/>
    <property type="match status" value="1"/>
</dbReference>
<gene>
    <name evidence="2" type="ORF">QMA06_07430</name>
</gene>
<dbReference type="SUPFAM" id="SSF56219">
    <property type="entry name" value="DNase I-like"/>
    <property type="match status" value="1"/>
</dbReference>
<dbReference type="InterPro" id="IPR005135">
    <property type="entry name" value="Endo/exonuclease/phosphatase"/>
</dbReference>
<dbReference type="InterPro" id="IPR036691">
    <property type="entry name" value="Endo/exonu/phosph_ase_sf"/>
</dbReference>
<reference evidence="2 3" key="1">
    <citation type="journal article" date="2023" name="Int. J. Syst. Evol. Microbiol.">
        <title>Winogradskyella bathintestinalis sp. nov., isolated from the intestine of the deep-sea loosejaw dragonfish, Malacosteus niger.</title>
        <authorList>
            <person name="Uniacke-Lowe S."/>
            <person name="Johnson C.N."/>
            <person name="Stanton C."/>
            <person name="Hill C."/>
            <person name="Ross P."/>
        </authorList>
    </citation>
    <scope>NUCLEOTIDE SEQUENCE [LARGE SCALE GENOMIC DNA]</scope>
    <source>
        <strain evidence="2 3">APC 3343</strain>
    </source>
</reference>
<keyword evidence="2" id="KW-0378">Hydrolase</keyword>
<comment type="caution">
    <text evidence="2">The sequence shown here is derived from an EMBL/GenBank/DDBJ whole genome shotgun (WGS) entry which is preliminary data.</text>
</comment>
<dbReference type="EMBL" id="JASDDK010000002">
    <property type="protein sequence ID" value="MDN3492546.1"/>
    <property type="molecule type" value="Genomic_DNA"/>
</dbReference>
<dbReference type="PANTHER" id="PTHR12121">
    <property type="entry name" value="CARBON CATABOLITE REPRESSOR PROTEIN 4"/>
    <property type="match status" value="1"/>
</dbReference>
<dbReference type="PANTHER" id="PTHR12121:SF36">
    <property type="entry name" value="ENDONUCLEASE_EXONUCLEASE_PHOSPHATASE DOMAIN-CONTAINING PROTEIN"/>
    <property type="match status" value="1"/>
</dbReference>